<dbReference type="Proteomes" id="UP000036403">
    <property type="component" value="Unassembled WGS sequence"/>
</dbReference>
<dbReference type="AlphaFoldDB" id="A0A0J7KEF2"/>
<dbReference type="STRING" id="67767.A0A0J7KEF2"/>
<dbReference type="PaxDb" id="67767-A0A0J7KEF2"/>
<keyword evidence="2" id="KW-1185">Reference proteome</keyword>
<comment type="caution">
    <text evidence="1">The sequence shown here is derived from an EMBL/GenBank/DDBJ whole genome shotgun (WGS) entry which is preliminary data.</text>
</comment>
<evidence type="ECO:0000313" key="1">
    <source>
        <dbReference type="EMBL" id="KMQ88873.1"/>
    </source>
</evidence>
<organism evidence="1 2">
    <name type="scientific">Lasius niger</name>
    <name type="common">Black garden ant</name>
    <dbReference type="NCBI Taxonomy" id="67767"/>
    <lineage>
        <taxon>Eukaryota</taxon>
        <taxon>Metazoa</taxon>
        <taxon>Ecdysozoa</taxon>
        <taxon>Arthropoda</taxon>
        <taxon>Hexapoda</taxon>
        <taxon>Insecta</taxon>
        <taxon>Pterygota</taxon>
        <taxon>Neoptera</taxon>
        <taxon>Endopterygota</taxon>
        <taxon>Hymenoptera</taxon>
        <taxon>Apocrita</taxon>
        <taxon>Aculeata</taxon>
        <taxon>Formicoidea</taxon>
        <taxon>Formicidae</taxon>
        <taxon>Formicinae</taxon>
        <taxon>Lasius</taxon>
        <taxon>Lasius</taxon>
    </lineage>
</organism>
<accession>A0A0J7KEF2</accession>
<name>A0A0J7KEF2_LASNI</name>
<gene>
    <name evidence="1" type="ORF">RF55_11568</name>
</gene>
<evidence type="ECO:0000313" key="2">
    <source>
        <dbReference type="Proteomes" id="UP000036403"/>
    </source>
</evidence>
<dbReference type="EMBL" id="LBMM01008441">
    <property type="protein sequence ID" value="KMQ88873.1"/>
    <property type="molecule type" value="Genomic_DNA"/>
</dbReference>
<proteinExistence type="predicted"/>
<sequence>MLGYDQKNHADAELVSKLRIIAKSELNCEKERDRSRQVALEAMQKIKNYNKIYYDQKHKKPTQYKAGDYVLLRDTTTKPGEDRKLKPAYKGPYMVSKVLEKNRYVIQDIPGFNITSKPYNSILSPDKLKPWIKPINP</sequence>
<dbReference type="OrthoDB" id="7551493at2759"/>
<reference evidence="1 2" key="1">
    <citation type="submission" date="2015-04" db="EMBL/GenBank/DDBJ databases">
        <title>Lasius niger genome sequencing.</title>
        <authorList>
            <person name="Konorov E.A."/>
            <person name="Nikitin M.A."/>
            <person name="Kirill M.V."/>
            <person name="Chang P."/>
        </authorList>
    </citation>
    <scope>NUCLEOTIDE SEQUENCE [LARGE SCALE GENOMIC DNA]</scope>
    <source>
        <tissue evidence="1">Whole</tissue>
    </source>
</reference>
<protein>
    <submittedName>
        <fullName evidence="1">Uncharacterized protein</fullName>
    </submittedName>
</protein>